<organism evidence="2 3">
    <name type="scientific">Actinoplanes oblitus</name>
    <dbReference type="NCBI Taxonomy" id="3040509"/>
    <lineage>
        <taxon>Bacteria</taxon>
        <taxon>Bacillati</taxon>
        <taxon>Actinomycetota</taxon>
        <taxon>Actinomycetes</taxon>
        <taxon>Micromonosporales</taxon>
        <taxon>Micromonosporaceae</taxon>
        <taxon>Actinoplanes</taxon>
    </lineage>
</organism>
<dbReference type="Gene3D" id="3.40.50.1110">
    <property type="entry name" value="SGNH hydrolase"/>
    <property type="match status" value="1"/>
</dbReference>
<dbReference type="PANTHER" id="PTHR43784:SF2">
    <property type="entry name" value="GDSL-LIKE LIPASE_ACYLHYDROLASE, PUTATIVE (AFU_ORTHOLOGUE AFUA_2G00820)-RELATED"/>
    <property type="match status" value="1"/>
</dbReference>
<dbReference type="GO" id="GO:0016787">
    <property type="term" value="F:hydrolase activity"/>
    <property type="evidence" value="ECO:0007669"/>
    <property type="project" value="UniProtKB-KW"/>
</dbReference>
<evidence type="ECO:0000259" key="1">
    <source>
        <dbReference type="Pfam" id="PF13472"/>
    </source>
</evidence>
<dbReference type="PROSITE" id="PS51318">
    <property type="entry name" value="TAT"/>
    <property type="match status" value="1"/>
</dbReference>
<dbReference type="PANTHER" id="PTHR43784">
    <property type="entry name" value="GDSL-LIKE LIPASE/ACYLHYDROLASE, PUTATIVE (AFU_ORTHOLOGUE AFUA_2G00820)-RELATED"/>
    <property type="match status" value="1"/>
</dbReference>
<dbReference type="RefSeq" id="WP_284920386.1">
    <property type="nucleotide sequence ID" value="NZ_CP126980.1"/>
</dbReference>
<evidence type="ECO:0000313" key="2">
    <source>
        <dbReference type="EMBL" id="WIM98951.1"/>
    </source>
</evidence>
<dbReference type="EMBL" id="CP126980">
    <property type="protein sequence ID" value="WIM98951.1"/>
    <property type="molecule type" value="Genomic_DNA"/>
</dbReference>
<dbReference type="InterPro" id="IPR006311">
    <property type="entry name" value="TAT_signal"/>
</dbReference>
<dbReference type="InterPro" id="IPR013830">
    <property type="entry name" value="SGNH_hydro"/>
</dbReference>
<sequence length="449" mass="45830">MTGLDPVSYVAAISRKSFPPGLGRATTRRALLFGSAAAAALAATPGIAGPLVPARAKPRWTGAWTTANTATPAGEPVLPAGRTVRQVVHLSLGGVQPRLTLTNEFGPTPVRLGEVAIGVRAGGPDSTAMRPATIRRVTFGGRADALLPAGGTLLSDPVPDLPLPPGTDLVIAYYLPDPTRIGTVGTHAYQLNRIVPGNTAAAPDPAGGVAGTRYLLLGGVSVRTTGHSAAVVAFGDSITCGASTTLGANHRWPDRLADRIRAAGLPLGVLNTGINGNRLVAGPDLPAPAGAGGSGGSAPTAVVDNVSIGPAGLRRLDRDALEQPGARYLITLIGINDIRHGTAAPPLIAGHRELIARARRAGFTVLGGTLLPMGGSGRDAPAYRLARGALNEWIRGSGEYDAVIDFDAAIRDGAHPERMWPGYDSGDHLHPNDAGMLALASAVPLALLR</sequence>
<dbReference type="InterPro" id="IPR036514">
    <property type="entry name" value="SGNH_hydro_sf"/>
</dbReference>
<evidence type="ECO:0000313" key="3">
    <source>
        <dbReference type="Proteomes" id="UP001240150"/>
    </source>
</evidence>
<dbReference type="InterPro" id="IPR053140">
    <property type="entry name" value="GDSL_Rv0518-like"/>
</dbReference>
<keyword evidence="3" id="KW-1185">Reference proteome</keyword>
<reference evidence="2 3" key="1">
    <citation type="submission" date="2023-06" db="EMBL/GenBank/DDBJ databases">
        <authorList>
            <person name="Yushchuk O."/>
            <person name="Binda E."/>
            <person name="Ruckert-Reed C."/>
            <person name="Fedorenko V."/>
            <person name="Kalinowski J."/>
            <person name="Marinelli F."/>
        </authorList>
    </citation>
    <scope>NUCLEOTIDE SEQUENCE [LARGE SCALE GENOMIC DNA]</scope>
    <source>
        <strain evidence="2 3">NRRL 3884</strain>
    </source>
</reference>
<accession>A0ABY8WM31</accession>
<gene>
    <name evidence="2" type="ORF">ACTOB_002576</name>
</gene>
<feature type="domain" description="SGNH hydrolase-type esterase" evidence="1">
    <location>
        <begin position="233"/>
        <end position="436"/>
    </location>
</feature>
<dbReference type="Pfam" id="PF13472">
    <property type="entry name" value="Lipase_GDSL_2"/>
    <property type="match status" value="1"/>
</dbReference>
<dbReference type="Proteomes" id="UP001240150">
    <property type="component" value="Chromosome"/>
</dbReference>
<keyword evidence="2" id="KW-0378">Hydrolase</keyword>
<protein>
    <submittedName>
        <fullName evidence="2">SGNH/GDSL hydrolase family protein</fullName>
    </submittedName>
</protein>
<proteinExistence type="predicted"/>
<dbReference type="SUPFAM" id="SSF52266">
    <property type="entry name" value="SGNH hydrolase"/>
    <property type="match status" value="1"/>
</dbReference>
<dbReference type="CDD" id="cd01830">
    <property type="entry name" value="XynE_like"/>
    <property type="match status" value="1"/>
</dbReference>
<name>A0ABY8WM31_9ACTN</name>